<dbReference type="GO" id="GO:0004553">
    <property type="term" value="F:hydrolase activity, hydrolyzing O-glycosyl compounds"/>
    <property type="evidence" value="ECO:0007669"/>
    <property type="project" value="InterPro"/>
</dbReference>
<evidence type="ECO:0000259" key="3">
    <source>
        <dbReference type="Pfam" id="PF03629"/>
    </source>
</evidence>
<evidence type="ECO:0000313" key="5">
    <source>
        <dbReference type="Proteomes" id="UP000295620"/>
    </source>
</evidence>
<protein>
    <submittedName>
        <fullName evidence="4">Sialate O-acetylesterase</fullName>
    </submittedName>
</protein>
<name>A0A4R6SUC9_9SPHI</name>
<reference evidence="4 5" key="1">
    <citation type="submission" date="2019-03" db="EMBL/GenBank/DDBJ databases">
        <title>Genomic Encyclopedia of Archaeal and Bacterial Type Strains, Phase II (KMG-II): from individual species to whole genera.</title>
        <authorList>
            <person name="Goeker M."/>
        </authorList>
    </citation>
    <scope>NUCLEOTIDE SEQUENCE [LARGE SCALE GENOMIC DNA]</scope>
    <source>
        <strain evidence="4 5">DSM 19035</strain>
    </source>
</reference>
<feature type="domain" description="Sialate O-acetylesterase" evidence="3">
    <location>
        <begin position="444"/>
        <end position="563"/>
    </location>
</feature>
<dbReference type="Gene3D" id="2.60.40.10">
    <property type="entry name" value="Immunoglobulins"/>
    <property type="match status" value="1"/>
</dbReference>
<dbReference type="EMBL" id="SNYC01000005">
    <property type="protein sequence ID" value="TDQ08380.1"/>
    <property type="molecule type" value="Genomic_DNA"/>
</dbReference>
<dbReference type="GO" id="GO:0001681">
    <property type="term" value="F:sialate O-acetylesterase activity"/>
    <property type="evidence" value="ECO:0007669"/>
    <property type="project" value="InterPro"/>
</dbReference>
<evidence type="ECO:0000313" key="4">
    <source>
        <dbReference type="EMBL" id="TDQ08380.1"/>
    </source>
</evidence>
<dbReference type="PANTHER" id="PTHR22901">
    <property type="entry name" value="SIALATE O-ACETYLESTERASE"/>
    <property type="match status" value="1"/>
</dbReference>
<sequence>MVKRSTKNSKFNAHKPNCMNAKSYFSQKISLILVLLACTTSTQAKVTLPSVFSDYMVFQQKTNAAIWGKTKPGLSVNITTTWSSKAYSARADQDGNWKILVPTPSYGGPYTVTISDGEETKLSNVLIGDVWVCSGQSNMEMPLAGWGKIDNYEKEIQEANYPKIRLLQGDHVTSNVPLANAKVSNGGWVPCTPQYIGGFSSVAYFFAREIYKKTGIPIGLIHTSWGGTIAEAWTSAGTLKKMPDFAAAVDKIEKAGQGATGLSLEQQMEEWQKLVLKNDAGYVNGVAQWTSTLPESPSWKTMTLPVLWEKSGIPGFDGVMWFRKSINIPASWAGKEIKLNLGTIDDDDVTYFNGEKIGETKGYNATRIYTIPAAKVKAGANVLAVRIFDGIGDGGIYGDQNILSLTNAAGGRISLDGEWTYNKGLDLKDIAAAPVSNEGPNRATVLYNAMINPYIQFAIRGAIWYQGESNADRASQYKELFPNMIRDWRSSWKQPDFPFYFVQLANFMKVIERPGPSAWAELRDAQLKTLSLPNTGMAVAIDIGDAVDIHPKNKQEVGRRLALIALAKDYGIKTAYSGPQFQTQQTEGSAIKLTFKFAEGGLKAKDGTELKGFTIAGADQKFYTAKATIKGNQVIVSSTEVTGPVAVRYAWADNPVCNLVNGADLPASPFRTDSWKEITYGKK</sequence>
<dbReference type="InterPro" id="IPR008979">
    <property type="entry name" value="Galactose-bd-like_sf"/>
</dbReference>
<dbReference type="GO" id="GO:0005975">
    <property type="term" value="P:carbohydrate metabolic process"/>
    <property type="evidence" value="ECO:0007669"/>
    <property type="project" value="InterPro"/>
</dbReference>
<dbReference type="PANTHER" id="PTHR22901:SF0">
    <property type="entry name" value="SIALATE O-ACETYLESTERASE"/>
    <property type="match status" value="1"/>
</dbReference>
<accession>A0A4R6SUC9</accession>
<feature type="chain" id="PRO_5020750934" evidence="2">
    <location>
        <begin position="45"/>
        <end position="683"/>
    </location>
</feature>
<dbReference type="InterPro" id="IPR005181">
    <property type="entry name" value="SASA"/>
</dbReference>
<proteinExistence type="predicted"/>
<dbReference type="AlphaFoldDB" id="A0A4R6SUC9"/>
<feature type="signal peptide" evidence="2">
    <location>
        <begin position="1"/>
        <end position="44"/>
    </location>
</feature>
<keyword evidence="5" id="KW-1185">Reference proteome</keyword>
<gene>
    <name evidence="4" type="ORF">ATK78_2892</name>
</gene>
<comment type="caution">
    <text evidence="4">The sequence shown here is derived from an EMBL/GenBank/DDBJ whole genome shotgun (WGS) entry which is preliminary data.</text>
</comment>
<keyword evidence="2" id="KW-0732">Signal</keyword>
<evidence type="ECO:0000256" key="2">
    <source>
        <dbReference type="SAM" id="SignalP"/>
    </source>
</evidence>
<dbReference type="Proteomes" id="UP000295620">
    <property type="component" value="Unassembled WGS sequence"/>
</dbReference>
<feature type="domain" description="Sialate O-acetylesterase" evidence="3">
    <location>
        <begin position="129"/>
        <end position="257"/>
    </location>
</feature>
<evidence type="ECO:0000256" key="1">
    <source>
        <dbReference type="ARBA" id="ARBA00022801"/>
    </source>
</evidence>
<organism evidence="4 5">
    <name type="scientific">Pedobacter metabolipauper</name>
    <dbReference type="NCBI Taxonomy" id="425513"/>
    <lineage>
        <taxon>Bacteria</taxon>
        <taxon>Pseudomonadati</taxon>
        <taxon>Bacteroidota</taxon>
        <taxon>Sphingobacteriia</taxon>
        <taxon>Sphingobacteriales</taxon>
        <taxon>Sphingobacteriaceae</taxon>
        <taxon>Pedobacter</taxon>
    </lineage>
</organism>
<dbReference type="Pfam" id="PF03629">
    <property type="entry name" value="SASA"/>
    <property type="match status" value="2"/>
</dbReference>
<dbReference type="SUPFAM" id="SSF49785">
    <property type="entry name" value="Galactose-binding domain-like"/>
    <property type="match status" value="1"/>
</dbReference>
<dbReference type="InterPro" id="IPR036514">
    <property type="entry name" value="SGNH_hydro_sf"/>
</dbReference>
<dbReference type="InterPro" id="IPR039329">
    <property type="entry name" value="SIAE"/>
</dbReference>
<keyword evidence="1" id="KW-0378">Hydrolase</keyword>
<dbReference type="SUPFAM" id="SSF52266">
    <property type="entry name" value="SGNH hydrolase"/>
    <property type="match status" value="1"/>
</dbReference>
<dbReference type="InterPro" id="IPR013783">
    <property type="entry name" value="Ig-like_fold"/>
</dbReference>
<dbReference type="Gene3D" id="3.40.50.1110">
    <property type="entry name" value="SGNH hydrolase"/>
    <property type="match status" value="2"/>
</dbReference>
<dbReference type="Gene3D" id="2.60.120.260">
    <property type="entry name" value="Galactose-binding domain-like"/>
    <property type="match status" value="1"/>
</dbReference>